<proteinExistence type="predicted"/>
<gene>
    <name evidence="1" type="ORF">Q6294_31400</name>
</gene>
<dbReference type="RefSeq" id="WP_305202533.1">
    <property type="nucleotide sequence ID" value="NZ_JAUUIA010000769.1"/>
</dbReference>
<dbReference type="PANTHER" id="PTHR31270:SF1">
    <property type="entry name" value="GLUTAMINYL-PEPTIDE CYCLOTRANSFERASE"/>
    <property type="match status" value="1"/>
</dbReference>
<comment type="caution">
    <text evidence="1">The sequence shown here is derived from an EMBL/GenBank/DDBJ whole genome shotgun (WGS) entry which is preliminary data.</text>
</comment>
<organism evidence="1 2">
    <name type="scientific">Klebsiella pneumoniae</name>
    <dbReference type="NCBI Taxonomy" id="573"/>
    <lineage>
        <taxon>Bacteria</taxon>
        <taxon>Pseudomonadati</taxon>
        <taxon>Pseudomonadota</taxon>
        <taxon>Gammaproteobacteria</taxon>
        <taxon>Enterobacterales</taxon>
        <taxon>Enterobacteriaceae</taxon>
        <taxon>Klebsiella/Raoultella group</taxon>
        <taxon>Klebsiella</taxon>
        <taxon>Klebsiella pneumoniae complex</taxon>
    </lineage>
</organism>
<dbReference type="PANTHER" id="PTHR31270">
    <property type="entry name" value="GLUTAMINYL-PEPTIDE CYCLOTRANSFERASE"/>
    <property type="match status" value="1"/>
</dbReference>
<dbReference type="Proteomes" id="UP001244490">
    <property type="component" value="Unassembled WGS sequence"/>
</dbReference>
<accession>A0AAW8ARN2</accession>
<dbReference type="InterPro" id="IPR007788">
    <property type="entry name" value="QCT"/>
</dbReference>
<reference evidence="1" key="1">
    <citation type="submission" date="2023-07" db="EMBL/GenBank/DDBJ databases">
        <authorList>
            <person name="Peng Z."/>
        </authorList>
    </citation>
    <scope>NUCLEOTIDE SEQUENCE</scope>
    <source>
        <strain evidence="1">KP219</strain>
    </source>
</reference>
<protein>
    <submittedName>
        <fullName evidence="1">Glutaminyl-peptide cyclotransferase</fullName>
    </submittedName>
</protein>
<dbReference type="AlphaFoldDB" id="A0AAW8ARN2"/>
<feature type="non-terminal residue" evidence="1">
    <location>
        <position position="86"/>
    </location>
</feature>
<feature type="non-terminal residue" evidence="1">
    <location>
        <position position="1"/>
    </location>
</feature>
<dbReference type="EMBL" id="JAUUIA010000769">
    <property type="protein sequence ID" value="MDP0971451.1"/>
    <property type="molecule type" value="Genomic_DNA"/>
</dbReference>
<evidence type="ECO:0000313" key="1">
    <source>
        <dbReference type="EMBL" id="MDP0971451.1"/>
    </source>
</evidence>
<name>A0AAW8ARN2_KLEPN</name>
<sequence length="86" mass="9741">NDGESIYKSDGTEKIWTLNPDNLTEESYIEIYTNTSRIKSVNELEWVEGKIFANIYQQNAIAIINPQNGAVEGVVDLSDLYKNLDN</sequence>
<dbReference type="Pfam" id="PF05096">
    <property type="entry name" value="Glu_cyclase_2"/>
    <property type="match status" value="1"/>
</dbReference>
<evidence type="ECO:0000313" key="2">
    <source>
        <dbReference type="Proteomes" id="UP001244490"/>
    </source>
</evidence>
<dbReference type="GO" id="GO:0016603">
    <property type="term" value="F:glutaminyl-peptide cyclotransferase activity"/>
    <property type="evidence" value="ECO:0007669"/>
    <property type="project" value="InterPro"/>
</dbReference>